<evidence type="ECO:0000313" key="9">
    <source>
        <dbReference type="EMBL" id="HIQ97766.1"/>
    </source>
</evidence>
<dbReference type="EMBL" id="DVFT01000214">
    <property type="protein sequence ID" value="HIQ97766.1"/>
    <property type="molecule type" value="Genomic_DNA"/>
</dbReference>
<keyword evidence="2" id="KW-0121">Carboxypeptidase</keyword>
<sequence>METIRNQKGYRFGAGEMVALTACSNGIQPDGKIKIEELCSVLEKMGLKAWISPCLYAKGGSSEEPKERAKILMDCFLDHRMKGIFDVSGGDLANELLTYLDFEQIKQNPKPFFGYSDLTVLVNAIYQKTGHKTCLYQIQNLVRSQKAWQEKAFRETFLDEGATLFQAAWEFWNGERMQGTVVGGNIRCLLKLAGTEFFPDVEGKILFLEARNGHWQAISSLFHQLKAMHVFERLSGLLLGTFTELEGEMGGQSIRSLLERLCLPKALPVAKTFQIGHGADSRALVIGETLMLDNAMKRVYS</sequence>
<accession>A0A9D0ZXL3</accession>
<evidence type="ECO:0000256" key="3">
    <source>
        <dbReference type="ARBA" id="ARBA00022670"/>
    </source>
</evidence>
<evidence type="ECO:0000313" key="10">
    <source>
        <dbReference type="Proteomes" id="UP000886886"/>
    </source>
</evidence>
<dbReference type="InterPro" id="IPR027461">
    <property type="entry name" value="Carboxypeptidase_A_C_sf"/>
</dbReference>
<dbReference type="SUPFAM" id="SSF141986">
    <property type="entry name" value="LD-carboxypeptidase A C-terminal domain-like"/>
    <property type="match status" value="1"/>
</dbReference>
<evidence type="ECO:0000256" key="6">
    <source>
        <dbReference type="PIRSR" id="PIRSR028757-1"/>
    </source>
</evidence>
<proteinExistence type="inferred from homology"/>
<evidence type="ECO:0000259" key="7">
    <source>
        <dbReference type="Pfam" id="PF02016"/>
    </source>
</evidence>
<dbReference type="AlphaFoldDB" id="A0A9D0ZXL3"/>
<comment type="similarity">
    <text evidence="1">Belongs to the peptidase S66 family.</text>
</comment>
<feature type="domain" description="LD-carboxypeptidase N-terminal" evidence="7">
    <location>
        <begin position="18"/>
        <end position="133"/>
    </location>
</feature>
<dbReference type="Pfam" id="PF02016">
    <property type="entry name" value="Peptidase_S66"/>
    <property type="match status" value="1"/>
</dbReference>
<dbReference type="PIRSF" id="PIRSF028757">
    <property type="entry name" value="LD-carboxypeptidase"/>
    <property type="match status" value="1"/>
</dbReference>
<evidence type="ECO:0000259" key="8">
    <source>
        <dbReference type="Pfam" id="PF17676"/>
    </source>
</evidence>
<dbReference type="Proteomes" id="UP000886886">
    <property type="component" value="Unassembled WGS sequence"/>
</dbReference>
<dbReference type="Gene3D" id="3.50.30.60">
    <property type="entry name" value="LD-carboxypeptidase A C-terminal domain-like"/>
    <property type="match status" value="1"/>
</dbReference>
<comment type="caution">
    <text evidence="9">The sequence shown here is derived from an EMBL/GenBank/DDBJ whole genome shotgun (WGS) entry which is preliminary data.</text>
</comment>
<dbReference type="InterPro" id="IPR027478">
    <property type="entry name" value="LdcA_N"/>
</dbReference>
<dbReference type="GO" id="GO:0008236">
    <property type="term" value="F:serine-type peptidase activity"/>
    <property type="evidence" value="ECO:0007669"/>
    <property type="project" value="UniProtKB-KW"/>
</dbReference>
<dbReference type="Pfam" id="PF17676">
    <property type="entry name" value="Peptidase_S66C"/>
    <property type="match status" value="1"/>
</dbReference>
<dbReference type="InterPro" id="IPR040449">
    <property type="entry name" value="Peptidase_S66_N"/>
</dbReference>
<dbReference type="SUPFAM" id="SSF52317">
    <property type="entry name" value="Class I glutamine amidotransferase-like"/>
    <property type="match status" value="1"/>
</dbReference>
<keyword evidence="5" id="KW-0720">Serine protease</keyword>
<reference evidence="9" key="1">
    <citation type="submission" date="2020-10" db="EMBL/GenBank/DDBJ databases">
        <authorList>
            <person name="Gilroy R."/>
        </authorList>
    </citation>
    <scope>NUCLEOTIDE SEQUENCE</scope>
    <source>
        <strain evidence="9">ChiSjej3B21-11622</strain>
    </source>
</reference>
<keyword evidence="4" id="KW-0378">Hydrolase</keyword>
<protein>
    <submittedName>
        <fullName evidence="9">LD-carboxypeptidase</fullName>
    </submittedName>
</protein>
<organism evidence="9 10">
    <name type="scientific">Candidatus Limivivens merdigallinarum</name>
    <dbReference type="NCBI Taxonomy" id="2840859"/>
    <lineage>
        <taxon>Bacteria</taxon>
        <taxon>Bacillati</taxon>
        <taxon>Bacillota</taxon>
        <taxon>Clostridia</taxon>
        <taxon>Lachnospirales</taxon>
        <taxon>Lachnospiraceae</taxon>
        <taxon>Lachnospiraceae incertae sedis</taxon>
        <taxon>Candidatus Limivivens</taxon>
    </lineage>
</organism>
<name>A0A9D0ZXL3_9FIRM</name>
<dbReference type="PANTHER" id="PTHR30237:SF2">
    <property type="entry name" value="MUREIN TETRAPEPTIDE CARBOXYPEPTIDASE"/>
    <property type="match status" value="1"/>
</dbReference>
<feature type="domain" description="LD-carboxypeptidase C-terminal" evidence="8">
    <location>
        <begin position="178"/>
        <end position="290"/>
    </location>
</feature>
<evidence type="ECO:0000256" key="5">
    <source>
        <dbReference type="ARBA" id="ARBA00022825"/>
    </source>
</evidence>
<dbReference type="InterPro" id="IPR040921">
    <property type="entry name" value="Peptidase_S66C"/>
</dbReference>
<dbReference type="InterPro" id="IPR003507">
    <property type="entry name" value="S66_fam"/>
</dbReference>
<dbReference type="GO" id="GO:0006508">
    <property type="term" value="P:proteolysis"/>
    <property type="evidence" value="ECO:0007669"/>
    <property type="project" value="UniProtKB-KW"/>
</dbReference>
<reference evidence="9" key="2">
    <citation type="journal article" date="2021" name="PeerJ">
        <title>Extensive microbial diversity within the chicken gut microbiome revealed by metagenomics and culture.</title>
        <authorList>
            <person name="Gilroy R."/>
            <person name="Ravi A."/>
            <person name="Getino M."/>
            <person name="Pursley I."/>
            <person name="Horton D.L."/>
            <person name="Alikhan N.F."/>
            <person name="Baker D."/>
            <person name="Gharbi K."/>
            <person name="Hall N."/>
            <person name="Watson M."/>
            <person name="Adriaenssens E.M."/>
            <person name="Foster-Nyarko E."/>
            <person name="Jarju S."/>
            <person name="Secka A."/>
            <person name="Antonio M."/>
            <person name="Oren A."/>
            <person name="Chaudhuri R.R."/>
            <person name="La Ragione R."/>
            <person name="Hildebrand F."/>
            <person name="Pallen M.J."/>
        </authorList>
    </citation>
    <scope>NUCLEOTIDE SEQUENCE</scope>
    <source>
        <strain evidence="9">ChiSjej3B21-11622</strain>
    </source>
</reference>
<gene>
    <name evidence="9" type="ORF">IAB26_14555</name>
</gene>
<dbReference type="CDD" id="cd07062">
    <property type="entry name" value="Peptidase_S66_mccF_like"/>
    <property type="match status" value="1"/>
</dbReference>
<dbReference type="PANTHER" id="PTHR30237">
    <property type="entry name" value="MURAMOYLTETRAPEPTIDE CARBOXYPEPTIDASE"/>
    <property type="match status" value="1"/>
</dbReference>
<dbReference type="Gene3D" id="3.40.50.10740">
    <property type="entry name" value="Class I glutamine amidotransferase-like"/>
    <property type="match status" value="1"/>
</dbReference>
<dbReference type="GO" id="GO:0004180">
    <property type="term" value="F:carboxypeptidase activity"/>
    <property type="evidence" value="ECO:0007669"/>
    <property type="project" value="UniProtKB-KW"/>
</dbReference>
<feature type="active site" description="Nucleophile" evidence="6">
    <location>
        <position position="116"/>
    </location>
</feature>
<evidence type="ECO:0000256" key="1">
    <source>
        <dbReference type="ARBA" id="ARBA00010233"/>
    </source>
</evidence>
<feature type="active site" description="Charge relay system" evidence="6">
    <location>
        <position position="277"/>
    </location>
</feature>
<keyword evidence="3" id="KW-0645">Protease</keyword>
<evidence type="ECO:0000256" key="2">
    <source>
        <dbReference type="ARBA" id="ARBA00022645"/>
    </source>
</evidence>
<feature type="active site" description="Charge relay system" evidence="6">
    <location>
        <position position="209"/>
    </location>
</feature>
<dbReference type="InterPro" id="IPR029062">
    <property type="entry name" value="Class_I_gatase-like"/>
</dbReference>
<evidence type="ECO:0000256" key="4">
    <source>
        <dbReference type="ARBA" id="ARBA00022801"/>
    </source>
</evidence>